<dbReference type="VEuPathDB" id="VectorBase:LOC119168112"/>
<dbReference type="InterPro" id="IPR012674">
    <property type="entry name" value="Calycin"/>
</dbReference>
<feature type="chain" id="PRO_5026655394" evidence="1">
    <location>
        <begin position="23"/>
        <end position="204"/>
    </location>
</feature>
<feature type="signal peptide" evidence="1">
    <location>
        <begin position="1"/>
        <end position="22"/>
    </location>
</feature>
<accession>A0A6M2D567</accession>
<evidence type="ECO:0000313" key="2">
    <source>
        <dbReference type="EMBL" id="NOV41075.1"/>
    </source>
</evidence>
<dbReference type="SUPFAM" id="SSF50814">
    <property type="entry name" value="Lipocalins"/>
    <property type="match status" value="1"/>
</dbReference>
<dbReference type="EMBL" id="GHWJ01008338">
    <property type="protein sequence ID" value="NOV41075.1"/>
    <property type="molecule type" value="Transcribed_RNA"/>
</dbReference>
<dbReference type="AlphaFoldDB" id="A0A6M2D567"/>
<dbReference type="InterPro" id="IPR002970">
    <property type="entry name" value="Tick_his-bd"/>
</dbReference>
<sequence length="204" mass="23375">MARRLNAATFILVVSGATFCGADYYHGGRSVNHNYDFTKVVLILRCILPRPPLFEQNKSIWTYFSSRNGTYTCKREVMKSITGRTLEMQIFYSKNNQTHNYTVNGTLSNVQAKASPLNAIYMKDDTGDRLNKELIFASKDNSCAVIYVESFNGPQYVTFDLLVKQSRIHKGPRHACVKRYNKQVKGRVFHQENRTLYTSECSSQ</sequence>
<dbReference type="Pfam" id="PF02098">
    <property type="entry name" value="His_binding"/>
    <property type="match status" value="1"/>
</dbReference>
<protein>
    <submittedName>
        <fullName evidence="2">Putative lipocalin-3 1</fullName>
    </submittedName>
</protein>
<name>A0A6M2D567_RHIMP</name>
<proteinExistence type="predicted"/>
<dbReference type="GO" id="GO:0043176">
    <property type="term" value="F:amine binding"/>
    <property type="evidence" value="ECO:0007669"/>
    <property type="project" value="InterPro"/>
</dbReference>
<reference evidence="2" key="1">
    <citation type="submission" date="2019-09" db="EMBL/GenBank/DDBJ databases">
        <title>Organ-specific transcriptomic study of the physiology of the cattle tick, Rhipicephalus microplus.</title>
        <authorList>
            <person name="Tirloni L."/>
            <person name="Braz G."/>
            <person name="Gandara A.C.P."/>
            <person name="Sabadin G.A."/>
            <person name="da Silva R.M."/>
            <person name="Guizzo M.G."/>
            <person name="Machado J.A."/>
            <person name="Costa E.P."/>
            <person name="Gomes H.F."/>
            <person name="Moraes J."/>
            <person name="Mota M.B.S."/>
            <person name="Mesquita R.D."/>
            <person name="Alvarenga P.H."/>
            <person name="Alves F."/>
            <person name="Seixas A."/>
            <person name="da Fonseca R.N."/>
            <person name="Fogaca A."/>
            <person name="Logullo C."/>
            <person name="Tanaka A."/>
            <person name="Daffre S."/>
            <person name="Termignoni C."/>
            <person name="Vaz I.S.Jr."/>
            <person name="Oliveira P.L."/>
            <person name="Ribeiro J.M."/>
        </authorList>
    </citation>
    <scope>NUCLEOTIDE SEQUENCE</scope>
    <source>
        <strain evidence="2">Porto Alegre</strain>
    </source>
</reference>
<dbReference type="GO" id="GO:0030682">
    <property type="term" value="P:symbiont-mediated perturbation of host defenses"/>
    <property type="evidence" value="ECO:0007669"/>
    <property type="project" value="InterPro"/>
</dbReference>
<organism evidence="2">
    <name type="scientific">Rhipicephalus microplus</name>
    <name type="common">Cattle tick</name>
    <name type="synonym">Boophilus microplus</name>
    <dbReference type="NCBI Taxonomy" id="6941"/>
    <lineage>
        <taxon>Eukaryota</taxon>
        <taxon>Metazoa</taxon>
        <taxon>Ecdysozoa</taxon>
        <taxon>Arthropoda</taxon>
        <taxon>Chelicerata</taxon>
        <taxon>Arachnida</taxon>
        <taxon>Acari</taxon>
        <taxon>Parasitiformes</taxon>
        <taxon>Ixodida</taxon>
        <taxon>Ixodoidea</taxon>
        <taxon>Ixodidae</taxon>
        <taxon>Rhipicephalinae</taxon>
        <taxon>Rhipicephalus</taxon>
        <taxon>Boophilus</taxon>
    </lineage>
</organism>
<evidence type="ECO:0000256" key="1">
    <source>
        <dbReference type="SAM" id="SignalP"/>
    </source>
</evidence>
<keyword evidence="1" id="KW-0732">Signal</keyword>
<dbReference type="OrthoDB" id="10536475at2759"/>